<evidence type="ECO:0000256" key="9">
    <source>
        <dbReference type="RuleBase" id="RU361264"/>
    </source>
</evidence>
<evidence type="ECO:0000256" key="7">
    <source>
        <dbReference type="ARBA" id="ARBA00024188"/>
    </source>
</evidence>
<dbReference type="InterPro" id="IPR045231">
    <property type="entry name" value="Yip1/4-like"/>
</dbReference>
<keyword evidence="3 9" id="KW-0812">Transmembrane</keyword>
<comment type="subcellular location">
    <subcellularLocation>
        <location evidence="1 9">Golgi apparatus membrane</location>
        <topology evidence="1 9">Multi-pass membrane protein</topology>
    </subcellularLocation>
    <subcellularLocation>
        <location evidence="7">Golgi apparatus</location>
        <location evidence="7">cis-Golgi network membrane</location>
    </subcellularLocation>
</comment>
<dbReference type="EMBL" id="JO840620">
    <property type="protein sequence ID" value="AEO32237.1"/>
    <property type="molecule type" value="mRNA"/>
</dbReference>
<feature type="transmembrane region" description="Helical" evidence="9">
    <location>
        <begin position="181"/>
        <end position="197"/>
    </location>
</feature>
<evidence type="ECO:0000256" key="8">
    <source>
        <dbReference type="ARBA" id="ARBA00037720"/>
    </source>
</evidence>
<dbReference type="AlphaFoldDB" id="G3MFG9"/>
<keyword evidence="5" id="KW-0333">Golgi apparatus</keyword>
<reference evidence="12" key="1">
    <citation type="journal article" date="2011" name="PLoS ONE">
        <title>A deep insight into the sialotranscriptome of the gulf coast tick, Amblyomma maculatum.</title>
        <authorList>
            <person name="Karim S."/>
            <person name="Singh P."/>
            <person name="Ribeiro J.M."/>
        </authorList>
    </citation>
    <scope>NUCLEOTIDE SEQUENCE</scope>
    <source>
        <tissue evidence="12">Salivary gland</tissue>
    </source>
</reference>
<feature type="compositionally biased region" description="Low complexity" evidence="10">
    <location>
        <begin position="8"/>
        <end position="26"/>
    </location>
</feature>
<comment type="caution">
    <text evidence="9">Lacks conserved residue(s) required for the propagation of feature annotation.</text>
</comment>
<dbReference type="InterPro" id="IPR006977">
    <property type="entry name" value="Yip1_dom"/>
</dbReference>
<keyword evidence="4 9" id="KW-1133">Transmembrane helix</keyword>
<protein>
    <recommendedName>
        <fullName evidence="9">Protein YIPF</fullName>
    </recommendedName>
</protein>
<evidence type="ECO:0000313" key="12">
    <source>
        <dbReference type="EMBL" id="AEO32237.1"/>
    </source>
</evidence>
<proteinExistence type="evidence at transcript level"/>
<dbReference type="GO" id="GO:0006888">
    <property type="term" value="P:endoplasmic reticulum to Golgi vesicle-mediated transport"/>
    <property type="evidence" value="ECO:0007669"/>
    <property type="project" value="InterPro"/>
</dbReference>
<feature type="domain" description="Yip1" evidence="11">
    <location>
        <begin position="172"/>
        <end position="302"/>
    </location>
</feature>
<feature type="non-terminal residue" evidence="12">
    <location>
        <position position="353"/>
    </location>
</feature>
<keyword evidence="6 9" id="KW-0472">Membrane</keyword>
<evidence type="ECO:0000256" key="1">
    <source>
        <dbReference type="ARBA" id="ARBA00004653"/>
    </source>
</evidence>
<feature type="region of interest" description="Disordered" evidence="10">
    <location>
        <begin position="1"/>
        <end position="27"/>
    </location>
</feature>
<evidence type="ECO:0000259" key="11">
    <source>
        <dbReference type="Pfam" id="PF04893"/>
    </source>
</evidence>
<evidence type="ECO:0000256" key="2">
    <source>
        <dbReference type="ARBA" id="ARBA00010596"/>
    </source>
</evidence>
<name>G3MFG9_AMBMU</name>
<dbReference type="PANTHER" id="PTHR21236">
    <property type="entry name" value="GOLGI MEMBRANE PROTEIN YIP1"/>
    <property type="match status" value="1"/>
</dbReference>
<evidence type="ECO:0000256" key="3">
    <source>
        <dbReference type="ARBA" id="ARBA00022692"/>
    </source>
</evidence>
<evidence type="ECO:0000256" key="5">
    <source>
        <dbReference type="ARBA" id="ARBA00023034"/>
    </source>
</evidence>
<dbReference type="GO" id="GO:0005802">
    <property type="term" value="C:trans-Golgi network"/>
    <property type="evidence" value="ECO:0007669"/>
    <property type="project" value="TreeGrafter"/>
</dbReference>
<evidence type="ECO:0000256" key="4">
    <source>
        <dbReference type="ARBA" id="ARBA00022989"/>
    </source>
</evidence>
<feature type="transmembrane region" description="Helical" evidence="9">
    <location>
        <begin position="266"/>
        <end position="282"/>
    </location>
</feature>
<dbReference type="PANTHER" id="PTHR21236:SF7">
    <property type="entry name" value="PROTEIN YIPF4"/>
    <property type="match status" value="1"/>
</dbReference>
<comment type="function">
    <text evidence="8">Involved in the maintenance of the Golgi structure.</text>
</comment>
<dbReference type="GO" id="GO:0000139">
    <property type="term" value="C:Golgi membrane"/>
    <property type="evidence" value="ECO:0007669"/>
    <property type="project" value="UniProtKB-SubCell"/>
</dbReference>
<evidence type="ECO:0000256" key="6">
    <source>
        <dbReference type="ARBA" id="ARBA00023136"/>
    </source>
</evidence>
<evidence type="ECO:0000256" key="10">
    <source>
        <dbReference type="SAM" id="MobiDB-lite"/>
    </source>
</evidence>
<comment type="similarity">
    <text evidence="2 9">Belongs to the YIP1 family.</text>
</comment>
<accession>G3MFG9</accession>
<organism evidence="12">
    <name type="scientific">Amblyomma maculatum</name>
    <name type="common">Gulf Coast tick</name>
    <dbReference type="NCBI Taxonomy" id="34609"/>
    <lineage>
        <taxon>Eukaryota</taxon>
        <taxon>Metazoa</taxon>
        <taxon>Ecdysozoa</taxon>
        <taxon>Arthropoda</taxon>
        <taxon>Chelicerata</taxon>
        <taxon>Arachnida</taxon>
        <taxon>Acari</taxon>
        <taxon>Parasitiformes</taxon>
        <taxon>Ixodida</taxon>
        <taxon>Ixodoidea</taxon>
        <taxon>Ixodidae</taxon>
        <taxon>Amblyomminae</taxon>
        <taxon>Amblyomma</taxon>
    </lineage>
</organism>
<feature type="transmembrane region" description="Helical" evidence="9">
    <location>
        <begin position="203"/>
        <end position="221"/>
    </location>
</feature>
<dbReference type="GO" id="GO:0048280">
    <property type="term" value="P:vesicle fusion with Golgi apparatus"/>
    <property type="evidence" value="ECO:0007669"/>
    <property type="project" value="TreeGrafter"/>
</dbReference>
<dbReference type="Pfam" id="PF04893">
    <property type="entry name" value="Yip1"/>
    <property type="match status" value="1"/>
</dbReference>
<sequence>MMDIPVHGSNSDNGQSSDSSSTGSGSYVKISMDTEETNGFDADSPIVQAAAAATAQTAAAPTLPSPTSSGKALDEFVFMSTSATSPDYSHLTGTMDHPWSSQHGGKSNVSFASSIPGSSFLQQKGFGWLLEVDDADDDDNAPLLEELDIDLRDIYYKVCCVLLPFPFMGYKRQLVRDSPDFWGPLLVVILFSLVSIYGQFSVVSWIITMWIFGSLVIFLLARVLGGEVSYSQCLGVIGYSVLPLVVTATVLPLVRPFHYVELTFKLLGVVWATYSAGSLLCVQELQNKRPLLLYPVFLLYVYFSRSIPVSDHVCLDWCNLFCRLCARSDSAILYSGSVVLQLVNTLWRSMLSP</sequence>
<feature type="transmembrane region" description="Helical" evidence="9">
    <location>
        <begin position="233"/>
        <end position="254"/>
    </location>
</feature>